<dbReference type="Proteomes" id="UP001149821">
    <property type="component" value="Unassembled WGS sequence"/>
</dbReference>
<reference evidence="2" key="1">
    <citation type="submission" date="2021-12" db="EMBL/GenBank/DDBJ databases">
        <title>Enterovibrio ZSDZ35 sp. nov. and Enterovibrio ZSDZ42 sp. nov., isolated from coastal seawater in Qingdao.</title>
        <authorList>
            <person name="Zhang P."/>
        </authorList>
    </citation>
    <scope>NUCLEOTIDE SEQUENCE</scope>
    <source>
        <strain evidence="2">ZSDZ35</strain>
    </source>
</reference>
<evidence type="ECO:0000313" key="2">
    <source>
        <dbReference type="EMBL" id="MDD1782961.1"/>
    </source>
</evidence>
<feature type="transmembrane region" description="Helical" evidence="1">
    <location>
        <begin position="68"/>
        <end position="86"/>
    </location>
</feature>
<dbReference type="EMBL" id="JAJUBB010000014">
    <property type="protein sequence ID" value="MDD1782961.1"/>
    <property type="molecule type" value="Genomic_DNA"/>
</dbReference>
<protein>
    <submittedName>
        <fullName evidence="2">Uncharacterized protein</fullName>
    </submittedName>
</protein>
<name>A0ABT5QPQ8_9GAMM</name>
<evidence type="ECO:0000256" key="1">
    <source>
        <dbReference type="SAM" id="Phobius"/>
    </source>
</evidence>
<dbReference type="RefSeq" id="WP_274143591.1">
    <property type="nucleotide sequence ID" value="NZ_JAJUBB010000014.1"/>
</dbReference>
<sequence>MEVRTLQYFGVEYLTIAQPSDLPMILFRYPEMILFVVYGGVTLYAFIDLYEAYLSKNLSRANLVSPRLFSSLMLILCGAIVMLLFWNTSTPVKRSEWISNKSFPNSVLINNPESGKSKCYGLITATSTHLVLYDSTLKEALTIQKSSIDEVRWPYMKVKVTSNGECLVYDSLEDYKASKD</sequence>
<keyword evidence="3" id="KW-1185">Reference proteome</keyword>
<keyword evidence="1" id="KW-0812">Transmembrane</keyword>
<organism evidence="2 3">
    <name type="scientific">Enterovibrio qingdaonensis</name>
    <dbReference type="NCBI Taxonomy" id="2899818"/>
    <lineage>
        <taxon>Bacteria</taxon>
        <taxon>Pseudomonadati</taxon>
        <taxon>Pseudomonadota</taxon>
        <taxon>Gammaproteobacteria</taxon>
        <taxon>Vibrionales</taxon>
        <taxon>Vibrionaceae</taxon>
        <taxon>Enterovibrio</taxon>
    </lineage>
</organism>
<accession>A0ABT5QPQ8</accession>
<comment type="caution">
    <text evidence="2">The sequence shown here is derived from an EMBL/GenBank/DDBJ whole genome shotgun (WGS) entry which is preliminary data.</text>
</comment>
<keyword evidence="1" id="KW-0472">Membrane</keyword>
<proteinExistence type="predicted"/>
<feature type="transmembrane region" description="Helical" evidence="1">
    <location>
        <begin position="29"/>
        <end position="47"/>
    </location>
</feature>
<evidence type="ECO:0000313" key="3">
    <source>
        <dbReference type="Proteomes" id="UP001149821"/>
    </source>
</evidence>
<keyword evidence="1" id="KW-1133">Transmembrane helix</keyword>
<gene>
    <name evidence="2" type="ORF">LRP49_17450</name>
</gene>